<evidence type="ECO:0000256" key="1">
    <source>
        <dbReference type="SAM" id="Coils"/>
    </source>
</evidence>
<comment type="caution">
    <text evidence="3">The sequence shown here is derived from an EMBL/GenBank/DDBJ whole genome shotgun (WGS) entry which is preliminary data.</text>
</comment>
<dbReference type="AlphaFoldDB" id="A0A4Z1T8X3"/>
<accession>A0A4Z1T8X3</accession>
<reference evidence="3 4" key="1">
    <citation type="submission" date="2019-05" db="EMBL/GenBank/DDBJ databases">
        <title>The compact genome of Giardia muris reveals important steps in the evolution of intestinal protozoan parasites.</title>
        <authorList>
            <person name="Xu F."/>
            <person name="Jimenez-Gonzalez A."/>
            <person name="Einarsson E."/>
            <person name="Astvaldsson A."/>
            <person name="Peirasmaki D."/>
            <person name="Eckmann L."/>
            <person name="Andersson J.O."/>
            <person name="Svard S.G."/>
            <person name="Jerlstrom-Hultqvist J."/>
        </authorList>
    </citation>
    <scope>NUCLEOTIDE SEQUENCE [LARGE SCALE GENOMIC DNA]</scope>
    <source>
        <strain evidence="3 4">Roberts-Thomson</strain>
    </source>
</reference>
<keyword evidence="4" id="KW-1185">Reference proteome</keyword>
<evidence type="ECO:0000313" key="4">
    <source>
        <dbReference type="Proteomes" id="UP000315496"/>
    </source>
</evidence>
<evidence type="ECO:0000256" key="2">
    <source>
        <dbReference type="SAM" id="MobiDB-lite"/>
    </source>
</evidence>
<sequence length="267" mass="30757">MHSSLPPEYCYATHAGKCPRCAGGVYTGCRCMLQRRALIQGDLEKTRAELEEATRDYNDYHTRYLCLRADELRAERGLPPRTGTIPSRQVRSMTCAQHRRKEDTSSDKQYTDPCGVTHVTFQKGIPAPAGNATNEDLDYFTRQQKKIINRLDQDTQRARASWNADEECMNRLLRLAEKDAKDLRTSSQRILQSSLDLQHDRDSDRTRVAKNTYMLQCRERPFLVNKDTDDYSSVPVKMRQVEYRRAAHALCSEVKDTTYQPTALLPM</sequence>
<name>A0A4Z1T8X3_GIAMU</name>
<dbReference type="Proteomes" id="UP000315496">
    <property type="component" value="Chromosome 1"/>
</dbReference>
<feature type="compositionally biased region" description="Basic and acidic residues" evidence="2">
    <location>
        <begin position="100"/>
        <end position="110"/>
    </location>
</feature>
<proteinExistence type="predicted"/>
<feature type="region of interest" description="Disordered" evidence="2">
    <location>
        <begin position="77"/>
        <end position="111"/>
    </location>
</feature>
<keyword evidence="1" id="KW-0175">Coiled coil</keyword>
<feature type="compositionally biased region" description="Polar residues" evidence="2">
    <location>
        <begin position="84"/>
        <end position="95"/>
    </location>
</feature>
<protein>
    <submittedName>
        <fullName evidence="3">Uncharacterized protein</fullName>
    </submittedName>
</protein>
<evidence type="ECO:0000313" key="3">
    <source>
        <dbReference type="EMBL" id="TNJ30583.1"/>
    </source>
</evidence>
<dbReference type="VEuPathDB" id="GiardiaDB:GMRT_12261"/>
<dbReference type="EMBL" id="VDLU01000001">
    <property type="protein sequence ID" value="TNJ30583.1"/>
    <property type="molecule type" value="Genomic_DNA"/>
</dbReference>
<organism evidence="3 4">
    <name type="scientific">Giardia muris</name>
    <dbReference type="NCBI Taxonomy" id="5742"/>
    <lineage>
        <taxon>Eukaryota</taxon>
        <taxon>Metamonada</taxon>
        <taxon>Diplomonadida</taxon>
        <taxon>Hexamitidae</taxon>
        <taxon>Giardiinae</taxon>
        <taxon>Giardia</taxon>
    </lineage>
</organism>
<feature type="coiled-coil region" evidence="1">
    <location>
        <begin position="36"/>
        <end position="63"/>
    </location>
</feature>
<gene>
    <name evidence="3" type="ORF">GMRT_12261</name>
</gene>
<dbReference type="OrthoDB" id="10252216at2759"/>